<dbReference type="EMBL" id="HAHL01000047">
    <property type="protein sequence ID" value="SNX33080.1"/>
    <property type="molecule type" value="Transcribed_RNA"/>
</dbReference>
<evidence type="ECO:0000256" key="1">
    <source>
        <dbReference type="SAM" id="SignalP"/>
    </source>
</evidence>
<evidence type="ECO:0000313" key="2">
    <source>
        <dbReference type="EMBL" id="SNX35440.1"/>
    </source>
</evidence>
<reference evidence="2" key="2">
    <citation type="submission" date="2019-05" db="EMBL/GenBank/DDBJ databases">
        <title>Unravelling the molecular evolution of spider venoms.</title>
        <authorList>
            <person name="Pineda S."/>
        </authorList>
    </citation>
    <scope>NUCLEOTIDE SEQUENCE</scope>
</reference>
<keyword evidence="1" id="KW-0732">Signal</keyword>
<protein>
    <submittedName>
        <fullName evidence="2">U46-Liphistoxin-Lsp1a_1</fullName>
    </submittedName>
</protein>
<organism evidence="2">
    <name type="scientific">Liphistius sp. SGP-2016</name>
    <dbReference type="NCBI Taxonomy" id="1905180"/>
    <lineage>
        <taxon>Eukaryota</taxon>
        <taxon>Metazoa</taxon>
        <taxon>Ecdysozoa</taxon>
        <taxon>Arthropoda</taxon>
        <taxon>Chelicerata</taxon>
        <taxon>Arachnida</taxon>
        <taxon>Araneae</taxon>
        <taxon>Mesothelae</taxon>
        <taxon>Liphistiidae</taxon>
        <taxon>Liphistius</taxon>
    </lineage>
</organism>
<sequence>MKIAFFFVLLSVMIMVDYTMGKLCLKASDCDEVEECCVKIGPVKKCKNFLKAGDECDMLSKESLITKSYNMRCPCYEGLNCKAKEGIIGKIKGVCHSDSGEEE</sequence>
<feature type="signal peptide" evidence="1">
    <location>
        <begin position="1"/>
        <end position="21"/>
    </location>
</feature>
<feature type="chain" id="PRO_5036120060" evidence="1">
    <location>
        <begin position="22"/>
        <end position="103"/>
    </location>
</feature>
<dbReference type="EMBL" id="HAHL01000318">
    <property type="protein sequence ID" value="SNX35440.1"/>
    <property type="molecule type" value="Transcribed_RNA"/>
</dbReference>
<reference evidence="2" key="1">
    <citation type="submission" date="2017-05" db="EMBL/GenBank/DDBJ databases">
        <authorList>
            <person name="QRISCLOUD D."/>
        </authorList>
    </citation>
    <scope>NUCLEOTIDE SEQUENCE</scope>
</reference>
<dbReference type="Gene3D" id="2.10.80.10">
    <property type="entry name" value="Lipase, subunit A"/>
    <property type="match status" value="1"/>
</dbReference>
<accession>A0A4Q8K7H9</accession>
<name>A0A4Q8K7H9_9ARAC</name>
<proteinExistence type="predicted"/>
<dbReference type="AlphaFoldDB" id="A0A4Q8K7H9"/>